<feature type="domain" description="EamA" evidence="10">
    <location>
        <begin position="17"/>
        <end position="151"/>
    </location>
</feature>
<comment type="similarity">
    <text evidence="2">Belongs to the EamA transporter family.</text>
</comment>
<comment type="caution">
    <text evidence="11">The sequence shown here is derived from an EMBL/GenBank/DDBJ whole genome shotgun (WGS) entry which is preliminary data.</text>
</comment>
<dbReference type="Pfam" id="PF00892">
    <property type="entry name" value="EamA"/>
    <property type="match status" value="1"/>
</dbReference>
<feature type="transmembrane region" description="Helical" evidence="9">
    <location>
        <begin position="47"/>
        <end position="69"/>
    </location>
</feature>
<evidence type="ECO:0000256" key="6">
    <source>
        <dbReference type="ARBA" id="ARBA00022989"/>
    </source>
</evidence>
<dbReference type="SUPFAM" id="SSF103481">
    <property type="entry name" value="Multidrug resistance efflux transporter EmrE"/>
    <property type="match status" value="2"/>
</dbReference>
<dbReference type="PANTHER" id="PTHR22911">
    <property type="entry name" value="ACYL-MALONYL CONDENSING ENZYME-RELATED"/>
    <property type="match status" value="1"/>
</dbReference>
<dbReference type="InterPro" id="IPR000620">
    <property type="entry name" value="EamA_dom"/>
</dbReference>
<reference evidence="11 12" key="1">
    <citation type="submission" date="2018-12" db="EMBL/GenBank/DDBJ databases">
        <authorList>
            <person name="Li F."/>
        </authorList>
    </citation>
    <scope>NUCLEOTIDE SEQUENCE [LARGE SCALE GENOMIC DNA]</scope>
    <source>
        <strain evidence="11 12">11W25H-1</strain>
    </source>
</reference>
<feature type="transmembrane region" description="Helical" evidence="9">
    <location>
        <begin position="136"/>
        <end position="153"/>
    </location>
</feature>
<dbReference type="InterPro" id="IPR004626">
    <property type="entry name" value="RarD"/>
</dbReference>
<evidence type="ECO:0000256" key="7">
    <source>
        <dbReference type="ARBA" id="ARBA00023136"/>
    </source>
</evidence>
<dbReference type="EMBL" id="RZNB01000004">
    <property type="protein sequence ID" value="RWZ50098.1"/>
    <property type="molecule type" value="Genomic_DNA"/>
</dbReference>
<feature type="transmembrane region" description="Helical" evidence="9">
    <location>
        <begin position="282"/>
        <end position="301"/>
    </location>
</feature>
<evidence type="ECO:0000259" key="10">
    <source>
        <dbReference type="Pfam" id="PF00892"/>
    </source>
</evidence>
<gene>
    <name evidence="11" type="primary">rarD</name>
    <name evidence="11" type="ORF">ELQ90_11420</name>
</gene>
<dbReference type="GO" id="GO:0005886">
    <property type="term" value="C:plasma membrane"/>
    <property type="evidence" value="ECO:0007669"/>
    <property type="project" value="UniProtKB-SubCell"/>
</dbReference>
<feature type="transmembrane region" description="Helical" evidence="9">
    <location>
        <begin position="159"/>
        <end position="175"/>
    </location>
</feature>
<dbReference type="AlphaFoldDB" id="A0A444PS80"/>
<evidence type="ECO:0000256" key="1">
    <source>
        <dbReference type="ARBA" id="ARBA00004651"/>
    </source>
</evidence>
<evidence type="ECO:0000313" key="12">
    <source>
        <dbReference type="Proteomes" id="UP000288547"/>
    </source>
</evidence>
<feature type="transmembrane region" description="Helical" evidence="9">
    <location>
        <begin position="247"/>
        <end position="270"/>
    </location>
</feature>
<evidence type="ECO:0000256" key="9">
    <source>
        <dbReference type="SAM" id="Phobius"/>
    </source>
</evidence>
<keyword evidence="5 9" id="KW-0812">Transmembrane</keyword>
<evidence type="ECO:0000256" key="4">
    <source>
        <dbReference type="ARBA" id="ARBA00022475"/>
    </source>
</evidence>
<evidence type="ECO:0000256" key="5">
    <source>
        <dbReference type="ARBA" id="ARBA00022692"/>
    </source>
</evidence>
<feature type="transmembrane region" description="Helical" evidence="9">
    <location>
        <begin position="196"/>
        <end position="215"/>
    </location>
</feature>
<evidence type="ECO:0000313" key="11">
    <source>
        <dbReference type="EMBL" id="RWZ50098.1"/>
    </source>
</evidence>
<name>A0A444PS80_9MICO</name>
<feature type="transmembrane region" description="Helical" evidence="9">
    <location>
        <begin position="81"/>
        <end position="99"/>
    </location>
</feature>
<evidence type="ECO:0000256" key="3">
    <source>
        <dbReference type="ARBA" id="ARBA00022448"/>
    </source>
</evidence>
<protein>
    <submittedName>
        <fullName evidence="11">EamA family transporter RarD</fullName>
    </submittedName>
</protein>
<evidence type="ECO:0000256" key="8">
    <source>
        <dbReference type="SAM" id="MobiDB-lite"/>
    </source>
</evidence>
<dbReference type="InterPro" id="IPR037185">
    <property type="entry name" value="EmrE-like"/>
</dbReference>
<keyword evidence="6 9" id="KW-1133">Transmembrane helix</keyword>
<feature type="transmembrane region" description="Helical" evidence="9">
    <location>
        <begin position="111"/>
        <end position="129"/>
    </location>
</feature>
<evidence type="ECO:0000256" key="2">
    <source>
        <dbReference type="ARBA" id="ARBA00007362"/>
    </source>
</evidence>
<keyword evidence="4" id="KW-1003">Cell membrane</keyword>
<organism evidence="11 12">
    <name type="scientific">Labedella phragmitis</name>
    <dbReference type="NCBI Taxonomy" id="2498849"/>
    <lineage>
        <taxon>Bacteria</taxon>
        <taxon>Bacillati</taxon>
        <taxon>Actinomycetota</taxon>
        <taxon>Actinomycetes</taxon>
        <taxon>Micrococcales</taxon>
        <taxon>Microbacteriaceae</taxon>
        <taxon>Labedella</taxon>
    </lineage>
</organism>
<proteinExistence type="inferred from homology"/>
<feature type="transmembrane region" description="Helical" evidence="9">
    <location>
        <begin position="221"/>
        <end position="240"/>
    </location>
</feature>
<dbReference type="PANTHER" id="PTHR22911:SF137">
    <property type="entry name" value="SOLUTE CARRIER FAMILY 35 MEMBER G2-RELATED"/>
    <property type="match status" value="1"/>
</dbReference>
<comment type="subcellular location">
    <subcellularLocation>
        <location evidence="1">Cell membrane</location>
        <topology evidence="1">Multi-pass membrane protein</topology>
    </subcellularLocation>
</comment>
<keyword evidence="3" id="KW-0813">Transport</keyword>
<feature type="region of interest" description="Disordered" evidence="8">
    <location>
        <begin position="308"/>
        <end position="327"/>
    </location>
</feature>
<sequence>MGASPTNGPGGVEAHGGLAYAAGAYVLWGLLPVFFLLLVPAGPIEVVAWRIVFSLVFCLALLLVTRTWGRLLAILRDRRTMAVMVVASLLIFVNWQTYVLGALTGHVVDAALGYFINPIFTVIIGVVLLRERLRRAQWVAVGIATVAVVVLAVGYGDVPWIALILATSFSLYGYIKKRVGGTVDALSGLTVESLTLIPLAVAGLVLVSLTTGITFGAAGPAHVVLLVLSGVITAVPLLFFASASRRLPLVTMGLVQFLAPVLQFIVGVAIQHEDMPLERWVGFGLVWVALVVLVVDLVLASRSPRTPVSRRSAATDSAGSTPVDRGM</sequence>
<accession>A0A444PS80</accession>
<feature type="transmembrane region" description="Helical" evidence="9">
    <location>
        <begin position="18"/>
        <end position="41"/>
    </location>
</feature>
<keyword evidence="7 9" id="KW-0472">Membrane</keyword>
<dbReference type="NCBIfam" id="TIGR00688">
    <property type="entry name" value="rarD"/>
    <property type="match status" value="1"/>
</dbReference>
<dbReference type="Proteomes" id="UP000288547">
    <property type="component" value="Unassembled WGS sequence"/>
</dbReference>
<dbReference type="OrthoDB" id="369870at2"/>
<keyword evidence="12" id="KW-1185">Reference proteome</keyword>